<reference evidence="3 4" key="1">
    <citation type="submission" date="2020-08" db="EMBL/GenBank/DDBJ databases">
        <title>Cohnella phylogeny.</title>
        <authorList>
            <person name="Dunlap C."/>
        </authorList>
    </citation>
    <scope>NUCLEOTIDE SEQUENCE [LARGE SCALE GENOMIC DNA]</scope>
    <source>
        <strain evidence="3 4">DSM 28246</strain>
    </source>
</reference>
<evidence type="ECO:0000259" key="2">
    <source>
        <dbReference type="PROSITE" id="PS51272"/>
    </source>
</evidence>
<comment type="caution">
    <text evidence="3">The sequence shown here is derived from an EMBL/GenBank/DDBJ whole genome shotgun (WGS) entry which is preliminary data.</text>
</comment>
<feature type="domain" description="SLH" evidence="2">
    <location>
        <begin position="36"/>
        <end position="99"/>
    </location>
</feature>
<dbReference type="InterPro" id="IPR001119">
    <property type="entry name" value="SLH_dom"/>
</dbReference>
<dbReference type="Pfam" id="PF00395">
    <property type="entry name" value="SLH"/>
    <property type="match status" value="2"/>
</dbReference>
<organism evidence="3 4">
    <name type="scientific">Cohnella nanjingensis</name>
    <dbReference type="NCBI Taxonomy" id="1387779"/>
    <lineage>
        <taxon>Bacteria</taxon>
        <taxon>Bacillati</taxon>
        <taxon>Bacillota</taxon>
        <taxon>Bacilli</taxon>
        <taxon>Bacillales</taxon>
        <taxon>Paenibacillaceae</taxon>
        <taxon>Cohnella</taxon>
    </lineage>
</organism>
<sequence>MRQWTLIATCVALLWAGSGGAEAWAAGTGTAATAASTGSAFKDTKGHWAEKTIARSVANGILDGYPDGTFRPNEPVKVDQFIKMLILSETDKHPNGERSWNPKFLQSLTADNQNILKQDYRYFDFKANAVGYWAKPYIDVASDLNFLNKSRYADFQSSMTRQNVAEVLYYTIKETEFLEDDQFSLRLAAAYGDLMSGSDRERRFIAETLAKGIMEGYPNGYFGVGQTVTRAEALVLLERLTDKTKRLAVQASAKSLEREVPTGSGGRKVVVFPNRRMYDAYDVLVQAGALRGSNQDLFETTLRLFKDQEEKDGVLNKQAAAGSAAATEEAALWLDPVYDTYGITMRLRSGTLSRNAESVKTFGNYLFGYNAATFNTAFMDVCNQVALGKQTESKQLAIGDDTVSIQVDMTAKTVIFSIAKKK</sequence>
<accession>A0A7X0VIP7</accession>
<keyword evidence="1" id="KW-0732">Signal</keyword>
<feature type="domain" description="SLH" evidence="2">
    <location>
        <begin position="188"/>
        <end position="251"/>
    </location>
</feature>
<feature type="chain" id="PRO_5039388208" evidence="1">
    <location>
        <begin position="24"/>
        <end position="422"/>
    </location>
</feature>
<feature type="signal peptide" evidence="1">
    <location>
        <begin position="1"/>
        <end position="23"/>
    </location>
</feature>
<protein>
    <submittedName>
        <fullName evidence="3">S-layer homology domain-containing protein</fullName>
    </submittedName>
</protein>
<dbReference type="Proteomes" id="UP000547209">
    <property type="component" value="Unassembled WGS sequence"/>
</dbReference>
<keyword evidence="4" id="KW-1185">Reference proteome</keyword>
<dbReference type="EMBL" id="JACJVP010000064">
    <property type="protein sequence ID" value="MBB6675161.1"/>
    <property type="molecule type" value="Genomic_DNA"/>
</dbReference>
<gene>
    <name evidence="3" type="ORF">H7C19_31315</name>
</gene>
<evidence type="ECO:0000313" key="3">
    <source>
        <dbReference type="EMBL" id="MBB6675161.1"/>
    </source>
</evidence>
<dbReference type="AlphaFoldDB" id="A0A7X0VIP7"/>
<proteinExistence type="predicted"/>
<evidence type="ECO:0000256" key="1">
    <source>
        <dbReference type="SAM" id="SignalP"/>
    </source>
</evidence>
<name>A0A7X0VIP7_9BACL</name>
<dbReference type="PANTHER" id="PTHR43308">
    <property type="entry name" value="OUTER MEMBRANE PROTEIN ALPHA-RELATED"/>
    <property type="match status" value="1"/>
</dbReference>
<dbReference type="PROSITE" id="PS51272">
    <property type="entry name" value="SLH"/>
    <property type="match status" value="2"/>
</dbReference>
<dbReference type="RefSeq" id="WP_185673019.1">
    <property type="nucleotide sequence ID" value="NZ_JACJVP010000064.1"/>
</dbReference>
<dbReference type="PANTHER" id="PTHR43308:SF5">
    <property type="entry name" value="S-LAYER PROTEIN _ PEPTIDOGLYCAN ENDO-BETA-N-ACETYLGLUCOSAMINIDASE"/>
    <property type="match status" value="1"/>
</dbReference>
<evidence type="ECO:0000313" key="4">
    <source>
        <dbReference type="Proteomes" id="UP000547209"/>
    </source>
</evidence>
<dbReference type="InterPro" id="IPR051465">
    <property type="entry name" value="Cell_Envelope_Struct_Comp"/>
</dbReference>